<feature type="transmembrane region" description="Helical" evidence="8">
    <location>
        <begin position="378"/>
        <end position="396"/>
    </location>
</feature>
<feature type="transmembrane region" description="Helical" evidence="8">
    <location>
        <begin position="311"/>
        <end position="331"/>
    </location>
</feature>
<dbReference type="PANTHER" id="PTHR42718:SF9">
    <property type="entry name" value="MAJOR FACILITATOR SUPERFAMILY MULTIDRUG TRANSPORTER MFSC"/>
    <property type="match status" value="1"/>
</dbReference>
<dbReference type="Gene3D" id="1.20.1720.10">
    <property type="entry name" value="Multidrug resistance protein D"/>
    <property type="match status" value="1"/>
</dbReference>
<dbReference type="OrthoDB" id="9812221at2"/>
<feature type="transmembrane region" description="Helical" evidence="8">
    <location>
        <begin position="206"/>
        <end position="226"/>
    </location>
</feature>
<dbReference type="Pfam" id="PF07690">
    <property type="entry name" value="MFS_1"/>
    <property type="match status" value="1"/>
</dbReference>
<dbReference type="AlphaFoldDB" id="A0A2T5BJ08"/>
<dbReference type="InterPro" id="IPR036259">
    <property type="entry name" value="MFS_trans_sf"/>
</dbReference>
<feature type="transmembrane region" description="Helical" evidence="8">
    <location>
        <begin position="172"/>
        <end position="194"/>
    </location>
</feature>
<dbReference type="NCBIfam" id="TIGR00711">
    <property type="entry name" value="efflux_EmrB"/>
    <property type="match status" value="1"/>
</dbReference>
<evidence type="ECO:0000256" key="4">
    <source>
        <dbReference type="ARBA" id="ARBA00022475"/>
    </source>
</evidence>
<evidence type="ECO:0000313" key="11">
    <source>
        <dbReference type="Proteomes" id="UP000241247"/>
    </source>
</evidence>
<reference evidence="10 11" key="1">
    <citation type="submission" date="2018-04" db="EMBL/GenBank/DDBJ databases">
        <title>Genomic Encyclopedia of Type Strains, Phase IV (KMG-IV): sequencing the most valuable type-strain genomes for metagenomic binning, comparative biology and taxonomic classification.</title>
        <authorList>
            <person name="Goeker M."/>
        </authorList>
    </citation>
    <scope>NUCLEOTIDE SEQUENCE [LARGE SCALE GENOMIC DNA]</scope>
    <source>
        <strain evidence="10 11">DSM 7138</strain>
    </source>
</reference>
<evidence type="ECO:0000256" key="1">
    <source>
        <dbReference type="ARBA" id="ARBA00004651"/>
    </source>
</evidence>
<feature type="transmembrane region" description="Helical" evidence="8">
    <location>
        <begin position="338"/>
        <end position="358"/>
    </location>
</feature>
<dbReference type="GO" id="GO:0005886">
    <property type="term" value="C:plasma membrane"/>
    <property type="evidence" value="ECO:0007669"/>
    <property type="project" value="UniProtKB-SubCell"/>
</dbReference>
<keyword evidence="4" id="KW-1003">Cell membrane</keyword>
<dbReference type="CDD" id="cd17503">
    <property type="entry name" value="MFS_LmrB_MDR_like"/>
    <property type="match status" value="1"/>
</dbReference>
<keyword evidence="7 8" id="KW-0472">Membrane</keyword>
<protein>
    <submittedName>
        <fullName evidence="10">DHA2 family multidrug resistance protein</fullName>
    </submittedName>
</protein>
<evidence type="ECO:0000256" key="7">
    <source>
        <dbReference type="ARBA" id="ARBA00023136"/>
    </source>
</evidence>
<comment type="caution">
    <text evidence="10">The sequence shown here is derived from an EMBL/GenBank/DDBJ whole genome shotgun (WGS) entry which is preliminary data.</text>
</comment>
<dbReference type="RefSeq" id="WP_108001295.1">
    <property type="nucleotide sequence ID" value="NZ_JBHEEX010000006.1"/>
</dbReference>
<evidence type="ECO:0000256" key="6">
    <source>
        <dbReference type="ARBA" id="ARBA00022989"/>
    </source>
</evidence>
<feature type="transmembrane region" description="Helical" evidence="8">
    <location>
        <begin position="15"/>
        <end position="38"/>
    </location>
</feature>
<evidence type="ECO:0000313" key="10">
    <source>
        <dbReference type="EMBL" id="PTM98974.1"/>
    </source>
</evidence>
<organism evidence="10 11">
    <name type="scientific">Mycoplana dimorpha</name>
    <dbReference type="NCBI Taxonomy" id="28320"/>
    <lineage>
        <taxon>Bacteria</taxon>
        <taxon>Pseudomonadati</taxon>
        <taxon>Pseudomonadota</taxon>
        <taxon>Alphaproteobacteria</taxon>
        <taxon>Hyphomicrobiales</taxon>
        <taxon>Rhizobiaceae</taxon>
        <taxon>Mycoplana</taxon>
    </lineage>
</organism>
<evidence type="ECO:0000256" key="2">
    <source>
        <dbReference type="ARBA" id="ARBA00008537"/>
    </source>
</evidence>
<dbReference type="EMBL" id="PZZZ01000001">
    <property type="protein sequence ID" value="PTM98974.1"/>
    <property type="molecule type" value="Genomic_DNA"/>
</dbReference>
<evidence type="ECO:0000259" key="9">
    <source>
        <dbReference type="PROSITE" id="PS50850"/>
    </source>
</evidence>
<dbReference type="InterPro" id="IPR004638">
    <property type="entry name" value="EmrB-like"/>
</dbReference>
<evidence type="ECO:0000256" key="5">
    <source>
        <dbReference type="ARBA" id="ARBA00022692"/>
    </source>
</evidence>
<comment type="subcellular location">
    <subcellularLocation>
        <location evidence="1">Cell membrane</location>
        <topology evidence="1">Multi-pass membrane protein</topology>
    </subcellularLocation>
</comment>
<dbReference type="PROSITE" id="PS50850">
    <property type="entry name" value="MFS"/>
    <property type="match status" value="1"/>
</dbReference>
<keyword evidence="11" id="KW-1185">Reference proteome</keyword>
<proteinExistence type="inferred from homology"/>
<feature type="domain" description="Major facilitator superfamily (MFS) profile" evidence="9">
    <location>
        <begin position="20"/>
        <end position="460"/>
    </location>
</feature>
<dbReference type="InterPro" id="IPR020846">
    <property type="entry name" value="MFS_dom"/>
</dbReference>
<dbReference type="PANTHER" id="PTHR42718">
    <property type="entry name" value="MAJOR FACILITATOR SUPERFAMILY MULTIDRUG TRANSPORTER MFSC"/>
    <property type="match status" value="1"/>
</dbReference>
<feature type="transmembrane region" description="Helical" evidence="8">
    <location>
        <begin position="111"/>
        <end position="136"/>
    </location>
</feature>
<feature type="transmembrane region" description="Helical" evidence="8">
    <location>
        <begin position="408"/>
        <end position="427"/>
    </location>
</feature>
<feature type="transmembrane region" description="Helical" evidence="8">
    <location>
        <begin position="143"/>
        <end position="166"/>
    </location>
</feature>
<dbReference type="Proteomes" id="UP000241247">
    <property type="component" value="Unassembled WGS sequence"/>
</dbReference>
<keyword evidence="3" id="KW-0813">Transport</keyword>
<dbReference type="InterPro" id="IPR011701">
    <property type="entry name" value="MFS"/>
</dbReference>
<evidence type="ECO:0000256" key="8">
    <source>
        <dbReference type="SAM" id="Phobius"/>
    </source>
</evidence>
<gene>
    <name evidence="10" type="ORF">C7449_101644</name>
</gene>
<name>A0A2T5BJ08_MYCDI</name>
<feature type="transmembrane region" description="Helical" evidence="8">
    <location>
        <begin position="275"/>
        <end position="299"/>
    </location>
</feature>
<feature type="transmembrane region" description="Helical" evidence="8">
    <location>
        <begin position="238"/>
        <end position="255"/>
    </location>
</feature>
<keyword evidence="5 8" id="KW-0812">Transmembrane</keyword>
<evidence type="ECO:0000256" key="3">
    <source>
        <dbReference type="ARBA" id="ARBA00022448"/>
    </source>
</evidence>
<accession>A0A2T5BJ08</accession>
<comment type="similarity">
    <text evidence="2">Belongs to the major facilitator superfamily. EmrB family.</text>
</comment>
<dbReference type="GO" id="GO:0022857">
    <property type="term" value="F:transmembrane transporter activity"/>
    <property type="evidence" value="ECO:0007669"/>
    <property type="project" value="InterPro"/>
</dbReference>
<feature type="transmembrane region" description="Helical" evidence="8">
    <location>
        <begin position="85"/>
        <end position="105"/>
    </location>
</feature>
<sequence>MPTSSETRPFVSGPVLVWTGFTAMCLGMFMAILDVQVVATSLPTIQSALEISPDQMSWIQTAYLIAEVVAIPLTGFLTRFLTMRWLFVSSLTLFVIASAGCAASSSLGSLVLWRVLQGFSGGTLIPSVFSAVFILFPKERQALATTIAGVLAVLAPTVGPVVGGWMTETYSWHWLFLINVLPGILAALVAGRSLPRQGIEVSELRHLDGVSLVLMAISLAALELALKEAPKSGWTSPYPAALLGVFGVCGMGFVWRCTHRARPLVDLDNFRDRNFLAGSILSFILGIGLFGSVYLMPVFLAFVRGHNAFEIGMTMLITGIAQLLTAPIAVAMEKRLDARLLSAAGFTLFAIGIGMSAFQDPRSDYDAMFWPQVVRGVAIMFCLLPPTRLALGTLPVDKVPDASGLFNLMRNLGGAIGIALIDTIIYSRAEPLGRTLLERLQAGDTDVAAFIGVPLEAMAEHKDGLDETTMALLEPLLRAAATVQAINEAWMVVAMLTACALLCLPLAQRVGPAE</sequence>
<dbReference type="SUPFAM" id="SSF103473">
    <property type="entry name" value="MFS general substrate transporter"/>
    <property type="match status" value="1"/>
</dbReference>
<feature type="transmembrane region" description="Helical" evidence="8">
    <location>
        <begin position="58"/>
        <end position="78"/>
    </location>
</feature>
<dbReference type="Gene3D" id="1.20.1250.20">
    <property type="entry name" value="MFS general substrate transporter like domains"/>
    <property type="match status" value="1"/>
</dbReference>
<keyword evidence="6 8" id="KW-1133">Transmembrane helix</keyword>